<proteinExistence type="inferred from homology"/>
<evidence type="ECO:0000256" key="9">
    <source>
        <dbReference type="SAM" id="MobiDB-lite"/>
    </source>
</evidence>
<evidence type="ECO:0000256" key="5">
    <source>
        <dbReference type="ARBA" id="ARBA00022833"/>
    </source>
</evidence>
<comment type="caution">
    <text evidence="12">The sequence shown here is derived from an EMBL/GenBank/DDBJ whole genome shotgun (WGS) entry which is preliminary data.</text>
</comment>
<dbReference type="EMBL" id="AUSU01004582">
    <property type="protein sequence ID" value="EPS64835.1"/>
    <property type="molecule type" value="Genomic_DNA"/>
</dbReference>
<dbReference type="GO" id="GO:0003700">
    <property type="term" value="F:DNA-binding transcription factor activity"/>
    <property type="evidence" value="ECO:0007669"/>
    <property type="project" value="TreeGrafter"/>
</dbReference>
<keyword evidence="3" id="KW-0479">Metal-binding</keyword>
<evidence type="ECO:0000256" key="2">
    <source>
        <dbReference type="ARBA" id="ARBA00010024"/>
    </source>
</evidence>
<comment type="subcellular location">
    <subcellularLocation>
        <location evidence="1 8">Nucleus</location>
    </subcellularLocation>
</comment>
<feature type="compositionally biased region" description="Low complexity" evidence="9">
    <location>
        <begin position="209"/>
        <end position="225"/>
    </location>
</feature>
<dbReference type="GO" id="GO:0005634">
    <property type="term" value="C:nucleus"/>
    <property type="evidence" value="ECO:0007669"/>
    <property type="project" value="UniProtKB-SubCell"/>
</dbReference>
<feature type="non-terminal residue" evidence="12">
    <location>
        <position position="297"/>
    </location>
</feature>
<dbReference type="InterPro" id="IPR010402">
    <property type="entry name" value="CCT_domain"/>
</dbReference>
<evidence type="ECO:0000259" key="10">
    <source>
        <dbReference type="PROSITE" id="PS50119"/>
    </source>
</evidence>
<feature type="domain" description="B box-type" evidence="10">
    <location>
        <begin position="47"/>
        <end position="94"/>
    </location>
</feature>
<comment type="similarity">
    <text evidence="2">Belongs to the CONSTANS family.</text>
</comment>
<evidence type="ECO:0000256" key="1">
    <source>
        <dbReference type="ARBA" id="ARBA00004123"/>
    </source>
</evidence>
<feature type="region of interest" description="Disordered" evidence="9">
    <location>
        <begin position="209"/>
        <end position="237"/>
    </location>
</feature>
<evidence type="ECO:0000313" key="13">
    <source>
        <dbReference type="Proteomes" id="UP000015453"/>
    </source>
</evidence>
<dbReference type="GO" id="GO:0008270">
    <property type="term" value="F:zinc ion binding"/>
    <property type="evidence" value="ECO:0007669"/>
    <property type="project" value="UniProtKB-KW"/>
</dbReference>
<dbReference type="Proteomes" id="UP000015453">
    <property type="component" value="Unassembled WGS sequence"/>
</dbReference>
<dbReference type="Pfam" id="PF00643">
    <property type="entry name" value="zf-B_box"/>
    <property type="match status" value="1"/>
</dbReference>
<evidence type="ECO:0000256" key="3">
    <source>
        <dbReference type="ARBA" id="ARBA00022723"/>
    </source>
</evidence>
<dbReference type="CDD" id="cd19821">
    <property type="entry name" value="Bbox1_BBX-like"/>
    <property type="match status" value="2"/>
</dbReference>
<evidence type="ECO:0000256" key="7">
    <source>
        <dbReference type="PROSITE-ProRule" id="PRU00024"/>
    </source>
</evidence>
<dbReference type="PANTHER" id="PTHR31319">
    <property type="entry name" value="ZINC FINGER PROTEIN CONSTANS-LIKE 4"/>
    <property type="match status" value="1"/>
</dbReference>
<dbReference type="OrthoDB" id="153872at2759"/>
<name>S8CDB4_9LAMI</name>
<dbReference type="PROSITE" id="PS50119">
    <property type="entry name" value="ZF_BBOX"/>
    <property type="match status" value="2"/>
</dbReference>
<dbReference type="PANTHER" id="PTHR31319:SF77">
    <property type="entry name" value="ZINC FINGER PROTEIN CONSTANS-LIKE 4"/>
    <property type="match status" value="1"/>
</dbReference>
<evidence type="ECO:0000256" key="4">
    <source>
        <dbReference type="ARBA" id="ARBA00022771"/>
    </source>
</evidence>
<dbReference type="SMART" id="SM00336">
    <property type="entry name" value="BBOX"/>
    <property type="match status" value="2"/>
</dbReference>
<feature type="domain" description="B box-type" evidence="10">
    <location>
        <begin position="4"/>
        <end position="51"/>
    </location>
</feature>
<feature type="domain" description="CCT" evidence="11">
    <location>
        <begin position="240"/>
        <end position="282"/>
    </location>
</feature>
<evidence type="ECO:0000259" key="11">
    <source>
        <dbReference type="PROSITE" id="PS51017"/>
    </source>
</evidence>
<dbReference type="AlphaFoldDB" id="S8CDB4"/>
<dbReference type="Pfam" id="PF06203">
    <property type="entry name" value="CCT"/>
    <property type="match status" value="1"/>
</dbReference>
<gene>
    <name evidence="12" type="ORF">M569_09948</name>
</gene>
<evidence type="ECO:0000256" key="8">
    <source>
        <dbReference type="PROSITE-ProRule" id="PRU00357"/>
    </source>
</evidence>
<keyword evidence="13" id="KW-1185">Reference proteome</keyword>
<keyword evidence="4 7" id="KW-0863">Zinc-finger</keyword>
<dbReference type="PROSITE" id="PS51017">
    <property type="entry name" value="CCT"/>
    <property type="match status" value="1"/>
</dbReference>
<keyword evidence="6 8" id="KW-0539">Nucleus</keyword>
<organism evidence="12 13">
    <name type="scientific">Genlisea aurea</name>
    <dbReference type="NCBI Taxonomy" id="192259"/>
    <lineage>
        <taxon>Eukaryota</taxon>
        <taxon>Viridiplantae</taxon>
        <taxon>Streptophyta</taxon>
        <taxon>Embryophyta</taxon>
        <taxon>Tracheophyta</taxon>
        <taxon>Spermatophyta</taxon>
        <taxon>Magnoliopsida</taxon>
        <taxon>eudicotyledons</taxon>
        <taxon>Gunneridae</taxon>
        <taxon>Pentapetalae</taxon>
        <taxon>asterids</taxon>
        <taxon>lamiids</taxon>
        <taxon>Lamiales</taxon>
        <taxon>Lentibulariaceae</taxon>
        <taxon>Genlisea</taxon>
    </lineage>
</organism>
<dbReference type="InterPro" id="IPR045281">
    <property type="entry name" value="CONSTANS-like"/>
</dbReference>
<feature type="region of interest" description="Disordered" evidence="9">
    <location>
        <begin position="273"/>
        <end position="297"/>
    </location>
</feature>
<evidence type="ECO:0000256" key="6">
    <source>
        <dbReference type="ARBA" id="ARBA00023242"/>
    </source>
</evidence>
<evidence type="ECO:0000313" key="12">
    <source>
        <dbReference type="EMBL" id="EPS64835.1"/>
    </source>
</evidence>
<accession>S8CDB4</accession>
<keyword evidence="5" id="KW-0862">Zinc</keyword>
<dbReference type="GO" id="GO:0009909">
    <property type="term" value="P:regulation of flower development"/>
    <property type="evidence" value="ECO:0007669"/>
    <property type="project" value="InterPro"/>
</dbReference>
<protein>
    <submittedName>
        <fullName evidence="12">Uncharacterized protein</fullName>
    </submittedName>
</protein>
<reference evidence="12 13" key="1">
    <citation type="journal article" date="2013" name="BMC Genomics">
        <title>The miniature genome of a carnivorous plant Genlisea aurea contains a low number of genes and short non-coding sequences.</title>
        <authorList>
            <person name="Leushkin E.V."/>
            <person name="Sutormin R.A."/>
            <person name="Nabieva E.R."/>
            <person name="Penin A.A."/>
            <person name="Kondrashov A.S."/>
            <person name="Logacheva M.D."/>
        </authorList>
    </citation>
    <scope>NUCLEOTIDE SEQUENCE [LARGE SCALE GENOMIC DNA]</scope>
</reference>
<sequence length="297" mass="32331">GWDSSAKRCDYCRSVGAVLFCCAESTFLCIACDNRIHVRGEAAARHGRVWVCEVCEQAPAAFACKADSASLCVECDGDIHSANPLARRHERAPVLPFYDSAEAAAANAAAASSLLVPVGGGGDDIDDDIFAVDPIVTRKLDPIDDGLDFKSVEFLFSDLDQTLDFDNFRIYAEQNDGVSVDTNTTSFGMNFYDPNFNAAAATTSGSFTTRSNSVSSSSIDGGEISHNFRGGQPSSSIDDRKARVLRYREKRRNRNFEKTIRYASRKAYAETRPRIKGRFVKKTSESDGNFSSGDGDD</sequence>
<feature type="compositionally biased region" description="Low complexity" evidence="9">
    <location>
        <begin position="286"/>
        <end position="297"/>
    </location>
</feature>
<dbReference type="InterPro" id="IPR049808">
    <property type="entry name" value="CONSTANS-like_Bbox1"/>
</dbReference>
<dbReference type="InterPro" id="IPR000315">
    <property type="entry name" value="Znf_B-box"/>
</dbReference>
<feature type="non-terminal residue" evidence="12">
    <location>
        <position position="1"/>
    </location>
</feature>